<evidence type="ECO:0000256" key="1">
    <source>
        <dbReference type="ARBA" id="ARBA00022603"/>
    </source>
</evidence>
<name>A0A8J3V7G9_9ACTN</name>
<evidence type="ECO:0000256" key="2">
    <source>
        <dbReference type="ARBA" id="ARBA00022679"/>
    </source>
</evidence>
<evidence type="ECO:0000259" key="3">
    <source>
        <dbReference type="Pfam" id="PF13649"/>
    </source>
</evidence>
<reference evidence="4 5" key="1">
    <citation type="submission" date="2021-01" db="EMBL/GenBank/DDBJ databases">
        <title>Whole genome shotgun sequence of Planotetraspora kaengkrachanensis NBRC 104272.</title>
        <authorList>
            <person name="Komaki H."/>
            <person name="Tamura T."/>
        </authorList>
    </citation>
    <scope>NUCLEOTIDE SEQUENCE [LARGE SCALE GENOMIC DNA]</scope>
    <source>
        <strain evidence="4 5">NBRC 104272</strain>
    </source>
</reference>
<keyword evidence="5" id="KW-1185">Reference proteome</keyword>
<dbReference type="Proteomes" id="UP000630097">
    <property type="component" value="Unassembled WGS sequence"/>
</dbReference>
<protein>
    <submittedName>
        <fullName evidence="4">Methyltransferase type 11</fullName>
    </submittedName>
</protein>
<keyword evidence="2" id="KW-0808">Transferase</keyword>
<dbReference type="GO" id="GO:0032259">
    <property type="term" value="P:methylation"/>
    <property type="evidence" value="ECO:0007669"/>
    <property type="project" value="UniProtKB-KW"/>
</dbReference>
<organism evidence="4 5">
    <name type="scientific">Planotetraspora kaengkrachanensis</name>
    <dbReference type="NCBI Taxonomy" id="575193"/>
    <lineage>
        <taxon>Bacteria</taxon>
        <taxon>Bacillati</taxon>
        <taxon>Actinomycetota</taxon>
        <taxon>Actinomycetes</taxon>
        <taxon>Streptosporangiales</taxon>
        <taxon>Streptosporangiaceae</taxon>
        <taxon>Planotetraspora</taxon>
    </lineage>
</organism>
<gene>
    <name evidence="4" type="ORF">Pka01_44850</name>
</gene>
<dbReference type="InterPro" id="IPR051052">
    <property type="entry name" value="Diverse_substrate_MTase"/>
</dbReference>
<dbReference type="InterPro" id="IPR029063">
    <property type="entry name" value="SAM-dependent_MTases_sf"/>
</dbReference>
<evidence type="ECO:0000313" key="4">
    <source>
        <dbReference type="EMBL" id="GIG81358.1"/>
    </source>
</evidence>
<dbReference type="Pfam" id="PF13649">
    <property type="entry name" value="Methyltransf_25"/>
    <property type="match status" value="1"/>
</dbReference>
<dbReference type="Gene3D" id="3.40.50.150">
    <property type="entry name" value="Vaccinia Virus protein VP39"/>
    <property type="match status" value="1"/>
</dbReference>
<dbReference type="SUPFAM" id="SSF53335">
    <property type="entry name" value="S-adenosyl-L-methionine-dependent methyltransferases"/>
    <property type="match status" value="1"/>
</dbReference>
<feature type="domain" description="Methyltransferase" evidence="3">
    <location>
        <begin position="40"/>
        <end position="130"/>
    </location>
</feature>
<proteinExistence type="predicted"/>
<dbReference type="AlphaFoldDB" id="A0A8J3V7G9"/>
<dbReference type="InterPro" id="IPR041698">
    <property type="entry name" value="Methyltransf_25"/>
</dbReference>
<dbReference type="CDD" id="cd02440">
    <property type="entry name" value="AdoMet_MTases"/>
    <property type="match status" value="1"/>
</dbReference>
<keyword evidence="1 4" id="KW-0489">Methyltransferase</keyword>
<comment type="caution">
    <text evidence="4">The sequence shown here is derived from an EMBL/GenBank/DDBJ whole genome shotgun (WGS) entry which is preliminary data.</text>
</comment>
<sequence length="267" mass="29426">MAADRERLRRTFTEDAELYDRARPGYPAGLFDEIPRGSRVLEIGCGTGQATIPLAERGCRIVAIELGEELARLARRKLAGFPDVEIVNAAFEEWPLPPEPFDVVLAATSFHWIDPAVRVAKAADALRPGGTLAVISTHHISGGTEPFFAEVQRCYERFDPDTPPGLTLQPAVALPSDSAEIDASGRFGVSRFRRFEWERGYTTAEYLDVLSTYSNHRALPADARAGLLGCIAALIDGRYGGRIVKRYLTLLRLSDTRLSDTRLPDGR</sequence>
<dbReference type="PANTHER" id="PTHR44942:SF4">
    <property type="entry name" value="METHYLTRANSFERASE TYPE 11 DOMAIN-CONTAINING PROTEIN"/>
    <property type="match status" value="1"/>
</dbReference>
<evidence type="ECO:0000313" key="5">
    <source>
        <dbReference type="Proteomes" id="UP000630097"/>
    </source>
</evidence>
<dbReference type="GO" id="GO:0008168">
    <property type="term" value="F:methyltransferase activity"/>
    <property type="evidence" value="ECO:0007669"/>
    <property type="project" value="UniProtKB-KW"/>
</dbReference>
<dbReference type="EMBL" id="BONV01000019">
    <property type="protein sequence ID" value="GIG81358.1"/>
    <property type="molecule type" value="Genomic_DNA"/>
</dbReference>
<dbReference type="PANTHER" id="PTHR44942">
    <property type="entry name" value="METHYLTRANSF_11 DOMAIN-CONTAINING PROTEIN"/>
    <property type="match status" value="1"/>
</dbReference>
<accession>A0A8J3V7G9</accession>
<dbReference type="RefSeq" id="WP_203884723.1">
    <property type="nucleotide sequence ID" value="NZ_BAABHH010000018.1"/>
</dbReference>